<dbReference type="AlphaFoldDB" id="M1DYQ8"/>
<dbReference type="Gramene" id="PGSC0003DMT400096562">
    <property type="protein sequence ID" value="PGSC0003DMT400096562"/>
    <property type="gene ID" value="PGSC0003DMG400046133"/>
</dbReference>
<dbReference type="PaxDb" id="4113-PGSC0003DMT400096562"/>
<reference evidence="1" key="2">
    <citation type="submission" date="2015-06" db="UniProtKB">
        <authorList>
            <consortium name="EnsemblPlants"/>
        </authorList>
    </citation>
    <scope>IDENTIFICATION</scope>
    <source>
        <strain evidence="1">DM1-3 516 R44</strain>
    </source>
</reference>
<dbReference type="InParanoid" id="M1DYQ8"/>
<evidence type="ECO:0000313" key="1">
    <source>
        <dbReference type="EnsemblPlants" id="PGSC0003DMT400096562"/>
    </source>
</evidence>
<sequence length="121" mass="13649">MGHLVVEMSRGKKGDPNRDRRTLPRIAFCLLFRSSACVQIFFSNLWRADCPSPNRSATNQLALLLAEITLSLAPALCKFRRYHCCSAICLMPFSIANVVTSSRAYLKRTLGKTMAIRRLDQ</sequence>
<name>M1DYQ8_SOLTU</name>
<proteinExistence type="predicted"/>
<accession>M1DYQ8</accession>
<dbReference type="EnsemblPlants" id="PGSC0003DMT400096562">
    <property type="protein sequence ID" value="PGSC0003DMT400096562"/>
    <property type="gene ID" value="PGSC0003DMG400046133"/>
</dbReference>
<reference evidence="2" key="1">
    <citation type="journal article" date="2011" name="Nature">
        <title>Genome sequence and analysis of the tuber crop potato.</title>
        <authorList>
            <consortium name="The Potato Genome Sequencing Consortium"/>
        </authorList>
    </citation>
    <scope>NUCLEOTIDE SEQUENCE [LARGE SCALE GENOMIC DNA]</scope>
    <source>
        <strain evidence="2">cv. DM1-3 516 R44</strain>
    </source>
</reference>
<dbReference type="Proteomes" id="UP000011115">
    <property type="component" value="Unassembled WGS sequence"/>
</dbReference>
<keyword evidence="2" id="KW-1185">Reference proteome</keyword>
<dbReference type="HOGENOM" id="CLU_2042207_0_0_1"/>
<evidence type="ECO:0000313" key="2">
    <source>
        <dbReference type="Proteomes" id="UP000011115"/>
    </source>
</evidence>
<organism evidence="1 2">
    <name type="scientific">Solanum tuberosum</name>
    <name type="common">Potato</name>
    <dbReference type="NCBI Taxonomy" id="4113"/>
    <lineage>
        <taxon>Eukaryota</taxon>
        <taxon>Viridiplantae</taxon>
        <taxon>Streptophyta</taxon>
        <taxon>Embryophyta</taxon>
        <taxon>Tracheophyta</taxon>
        <taxon>Spermatophyta</taxon>
        <taxon>Magnoliopsida</taxon>
        <taxon>eudicotyledons</taxon>
        <taxon>Gunneridae</taxon>
        <taxon>Pentapetalae</taxon>
        <taxon>asterids</taxon>
        <taxon>lamiids</taxon>
        <taxon>Solanales</taxon>
        <taxon>Solanaceae</taxon>
        <taxon>Solanoideae</taxon>
        <taxon>Solaneae</taxon>
        <taxon>Solanum</taxon>
    </lineage>
</organism>
<protein>
    <submittedName>
        <fullName evidence="1">Uncharacterized protein</fullName>
    </submittedName>
</protein>